<dbReference type="AlphaFoldDB" id="G3GUA7"/>
<name>G3GUA7_CRIGR</name>
<dbReference type="InParanoid" id="G3GUA7"/>
<dbReference type="EMBL" id="JH000027">
    <property type="protein sequence ID" value="EGV95664.1"/>
    <property type="molecule type" value="Genomic_DNA"/>
</dbReference>
<reference evidence="2" key="1">
    <citation type="journal article" date="2011" name="Nat. Biotechnol.">
        <title>The genomic sequence of the Chinese hamster ovary (CHO)-K1 cell line.</title>
        <authorList>
            <person name="Xu X."/>
            <person name="Nagarajan H."/>
            <person name="Lewis N.E."/>
            <person name="Pan S."/>
            <person name="Cai Z."/>
            <person name="Liu X."/>
            <person name="Chen W."/>
            <person name="Xie M."/>
            <person name="Wang W."/>
            <person name="Hammond S."/>
            <person name="Andersen M.R."/>
            <person name="Neff N."/>
            <person name="Passarelli B."/>
            <person name="Koh W."/>
            <person name="Fan H.C."/>
            <person name="Wang J."/>
            <person name="Gui Y."/>
            <person name="Lee K.H."/>
            <person name="Betenbaugh M.J."/>
            <person name="Quake S.R."/>
            <person name="Famili I."/>
            <person name="Palsson B.O."/>
            <person name="Wang J."/>
        </authorList>
    </citation>
    <scope>NUCLEOTIDE SEQUENCE [LARGE SCALE GENOMIC DNA]</scope>
    <source>
        <strain evidence="2">CHO K1 cell line</strain>
    </source>
</reference>
<gene>
    <name evidence="1" type="ORF">I79_001261</name>
</gene>
<proteinExistence type="predicted"/>
<sequence>MKVYWGFLFVFCGRVVGFVWFDFQNRVSLCSSGCPGTCSVDQASLELTEIFLPVPLQC</sequence>
<dbReference type="Proteomes" id="UP000001075">
    <property type="component" value="Unassembled WGS sequence"/>
</dbReference>
<accession>G3GUA7</accession>
<evidence type="ECO:0000313" key="1">
    <source>
        <dbReference type="EMBL" id="EGV95664.1"/>
    </source>
</evidence>
<organism evidence="1 2">
    <name type="scientific">Cricetulus griseus</name>
    <name type="common">Chinese hamster</name>
    <name type="synonym">Cricetulus barabensis griseus</name>
    <dbReference type="NCBI Taxonomy" id="10029"/>
    <lineage>
        <taxon>Eukaryota</taxon>
        <taxon>Metazoa</taxon>
        <taxon>Chordata</taxon>
        <taxon>Craniata</taxon>
        <taxon>Vertebrata</taxon>
        <taxon>Euteleostomi</taxon>
        <taxon>Mammalia</taxon>
        <taxon>Eutheria</taxon>
        <taxon>Euarchontoglires</taxon>
        <taxon>Glires</taxon>
        <taxon>Rodentia</taxon>
        <taxon>Myomorpha</taxon>
        <taxon>Muroidea</taxon>
        <taxon>Cricetidae</taxon>
        <taxon>Cricetinae</taxon>
        <taxon>Cricetulus</taxon>
    </lineage>
</organism>
<evidence type="ECO:0000313" key="2">
    <source>
        <dbReference type="Proteomes" id="UP000001075"/>
    </source>
</evidence>
<protein>
    <submittedName>
        <fullName evidence="1">Uncharacterized protein</fullName>
    </submittedName>
</protein>